<dbReference type="PATRIC" id="fig|29491.15.peg.33"/>
<geneLocation type="plasmid" evidence="1">
    <name>pAsa4b</name>
</geneLocation>
<sequence length="176" mass="20139">MGMKPQHFEEIIMGKLIDLSDIVTFQLDDKTITANIGWEADEKRDSWELCGSVAISDAEKALYSKWYRPDYYELQHLESVWPEDIYRQLQQEGFLGWKKELPSSNRGGWGAFYSNTRAAKNAQQADKNRLQEAVSAIGVSAGLCKSHIEALVRIVQLINELKEKRPTVSAREHYFG</sequence>
<accession>A0A189PG87</accession>
<keyword evidence="1" id="KW-0614">Plasmid</keyword>
<protein>
    <submittedName>
        <fullName evidence="1">Uncharacterized protein</fullName>
    </submittedName>
</protein>
<evidence type="ECO:0000313" key="1">
    <source>
        <dbReference type="EMBL" id="ALL42210.1"/>
    </source>
</evidence>
<organism evidence="1">
    <name type="scientific">Aeromonas salmonicida subsp. salmonicida</name>
    <dbReference type="NCBI Taxonomy" id="29491"/>
    <lineage>
        <taxon>Bacteria</taxon>
        <taxon>Pseudomonadati</taxon>
        <taxon>Pseudomonadota</taxon>
        <taxon>Gammaproteobacteria</taxon>
        <taxon>Aeromonadales</taxon>
        <taxon>Aeromonadaceae</taxon>
        <taxon>Aeromonas</taxon>
    </lineage>
</organism>
<proteinExistence type="predicted"/>
<reference evidence="1" key="1">
    <citation type="submission" date="2015-06" db="EMBL/GenBank/DDBJ databases">
        <title>Antimicrobial resistance-carrying plasmid pAsa4 variants found in Aeromonas salmonicida subsp. salmonicida: general architecture, construction blocks and gene elimination.</title>
        <authorList>
            <person name="Tanaka K.H."/>
            <person name="Vincent A.T."/>
            <person name="Trudel M.V."/>
            <person name="Paquet V.E."/>
            <person name="Frenette M."/>
            <person name="Charette S.J."/>
        </authorList>
    </citation>
    <scope>NUCLEOTIDE SEQUENCE</scope>
    <source>
        <strain evidence="1">01-B522</strain>
        <plasmid evidence="1">pAsa4b</plasmid>
    </source>
</reference>
<dbReference type="AlphaFoldDB" id="A0A189PG87"/>
<dbReference type="EMBL" id="KT033469">
    <property type="protein sequence ID" value="ALL42210.1"/>
    <property type="molecule type" value="Genomic_DNA"/>
</dbReference>
<name>A0A189PG87_AERSS</name>